<evidence type="ECO:0000256" key="2">
    <source>
        <dbReference type="ARBA" id="ARBA00022679"/>
    </source>
</evidence>
<dbReference type="EMBL" id="NXLR01000003">
    <property type="protein sequence ID" value="RDU60459.1"/>
    <property type="molecule type" value="Genomic_DNA"/>
</dbReference>
<evidence type="ECO:0000313" key="3">
    <source>
        <dbReference type="EMBL" id="RDU60459.1"/>
    </source>
</evidence>
<proteinExistence type="predicted"/>
<dbReference type="CDD" id="cd03789">
    <property type="entry name" value="GT9_LPS_heptosyltransferase"/>
    <property type="match status" value="1"/>
</dbReference>
<gene>
    <name evidence="3" type="ORF">CQA63_02595</name>
</gene>
<reference evidence="3 4" key="1">
    <citation type="submission" date="2018-04" db="EMBL/GenBank/DDBJ databases">
        <title>Novel Campyloabacter and Helicobacter Species and Strains.</title>
        <authorList>
            <person name="Mannion A.J."/>
            <person name="Shen Z."/>
            <person name="Fox J.G."/>
        </authorList>
    </citation>
    <scope>NUCLEOTIDE SEQUENCE [LARGE SCALE GENOMIC DNA]</scope>
    <source>
        <strain evidence="3 4">MIT 98-6070</strain>
    </source>
</reference>
<evidence type="ECO:0000256" key="1">
    <source>
        <dbReference type="ARBA" id="ARBA00022676"/>
    </source>
</evidence>
<accession>A0A3D8I5M8</accession>
<dbReference type="GO" id="GO:0009244">
    <property type="term" value="P:lipopolysaccharide core region biosynthetic process"/>
    <property type="evidence" value="ECO:0007669"/>
    <property type="project" value="TreeGrafter"/>
</dbReference>
<keyword evidence="2 3" id="KW-0808">Transferase</keyword>
<name>A0A3D8I5M8_9HELI</name>
<dbReference type="InterPro" id="IPR002201">
    <property type="entry name" value="Glyco_trans_9"/>
</dbReference>
<dbReference type="OrthoDB" id="9797795at2"/>
<protein>
    <submittedName>
        <fullName evidence="3">Lipopolysaccharide heptosyltransferase family protein</fullName>
    </submittedName>
</protein>
<sequence length="395" mass="44857">MKYAPLRLYKALKALLSTSYQCALKCLSYLFKPAPSPQSIAILRNDAIGDYLLFRNFLAQIKQSYPNYHLTFIANISYADLSYALDSKVVDEFIFLSPAKFMGNILYALKMLKILRSKEYAMLLNPIHSRDKCNILLSCLICAKQKFAPQGDSINLPLKLKIKNDSIYTRLFPSSKRVMFEFYRNEEFFSQFLAKKLHTKLYIDPTLLDYSLTESIKPPYIVLFIGASAEYRKWSIEHFAKVGIYVAKHYQYNIALCGGSEDKEAGLKLQTLLESALTHNEPKIHNFIGLSSLNQLGGIVYNGNLLVSNETSAAHLGSILDTAITIAVSNGNHLGRFIPYPKSLRDKPRPVLHHFIRDNPDLYEELSNTFAYKSELDINQITPQEVIDTIAKALL</sequence>
<organism evidence="3 4">
    <name type="scientific">Helicobacter marmotae</name>
    <dbReference type="NCBI Taxonomy" id="152490"/>
    <lineage>
        <taxon>Bacteria</taxon>
        <taxon>Pseudomonadati</taxon>
        <taxon>Campylobacterota</taxon>
        <taxon>Epsilonproteobacteria</taxon>
        <taxon>Campylobacterales</taxon>
        <taxon>Helicobacteraceae</taxon>
        <taxon>Helicobacter</taxon>
    </lineage>
</organism>
<dbReference type="GO" id="GO:0008713">
    <property type="term" value="F:ADP-heptose-lipopolysaccharide heptosyltransferase activity"/>
    <property type="evidence" value="ECO:0007669"/>
    <property type="project" value="TreeGrafter"/>
</dbReference>
<dbReference type="SUPFAM" id="SSF53756">
    <property type="entry name" value="UDP-Glycosyltransferase/glycogen phosphorylase"/>
    <property type="match status" value="1"/>
</dbReference>
<dbReference type="PANTHER" id="PTHR30160">
    <property type="entry name" value="TETRAACYLDISACCHARIDE 4'-KINASE-RELATED"/>
    <property type="match status" value="1"/>
</dbReference>
<dbReference type="InterPro" id="IPR051199">
    <property type="entry name" value="LPS_LOS_Heptosyltrfase"/>
</dbReference>
<dbReference type="Gene3D" id="3.40.50.2000">
    <property type="entry name" value="Glycogen Phosphorylase B"/>
    <property type="match status" value="2"/>
</dbReference>
<dbReference type="GO" id="GO:0005829">
    <property type="term" value="C:cytosol"/>
    <property type="evidence" value="ECO:0007669"/>
    <property type="project" value="TreeGrafter"/>
</dbReference>
<comment type="caution">
    <text evidence="3">The sequence shown here is derived from an EMBL/GenBank/DDBJ whole genome shotgun (WGS) entry which is preliminary data.</text>
</comment>
<dbReference type="Proteomes" id="UP000256599">
    <property type="component" value="Unassembled WGS sequence"/>
</dbReference>
<keyword evidence="1" id="KW-0328">Glycosyltransferase</keyword>
<evidence type="ECO:0000313" key="4">
    <source>
        <dbReference type="Proteomes" id="UP000256599"/>
    </source>
</evidence>
<keyword evidence="4" id="KW-1185">Reference proteome</keyword>
<dbReference type="PANTHER" id="PTHR30160:SF1">
    <property type="entry name" value="LIPOPOLYSACCHARIDE 1,2-N-ACETYLGLUCOSAMINETRANSFERASE-RELATED"/>
    <property type="match status" value="1"/>
</dbReference>
<dbReference type="RefSeq" id="WP_104700338.1">
    <property type="nucleotide sequence ID" value="NZ_FZPP01000026.1"/>
</dbReference>
<dbReference type="Pfam" id="PF01075">
    <property type="entry name" value="Glyco_transf_9"/>
    <property type="match status" value="1"/>
</dbReference>
<dbReference type="AlphaFoldDB" id="A0A3D8I5M8"/>